<evidence type="ECO:0000256" key="3">
    <source>
        <dbReference type="ARBA" id="ARBA00022692"/>
    </source>
</evidence>
<reference evidence="8 9" key="1">
    <citation type="submission" date="2016-04" db="EMBL/GenBank/DDBJ databases">
        <title>The genome of Intoshia linei affirms orthonectids as highly simplified spiralians.</title>
        <authorList>
            <person name="Mikhailov K.V."/>
            <person name="Slusarev G.S."/>
            <person name="Nikitin M.A."/>
            <person name="Logacheva M.D."/>
            <person name="Penin A."/>
            <person name="Aleoshin V."/>
            <person name="Panchin Y.V."/>
        </authorList>
    </citation>
    <scope>NUCLEOTIDE SEQUENCE [LARGE SCALE GENOMIC DNA]</scope>
    <source>
        <strain evidence="8">Intl2013</strain>
        <tissue evidence="8">Whole animal</tissue>
    </source>
</reference>
<accession>A0A177AWB4</accession>
<evidence type="ECO:0000313" key="9">
    <source>
        <dbReference type="Proteomes" id="UP000078046"/>
    </source>
</evidence>
<evidence type="ECO:0000259" key="7">
    <source>
        <dbReference type="Pfam" id="PF10520"/>
    </source>
</evidence>
<sequence length="91" mass="10157">MKEPNSIHTGGASYLASQYTQGKRIQEIIGIMLTSSLIVHNCYFTLCNIKTEILTVFIYSVLGIIFADFISGLVHWYADTWGTLNTPLVGR</sequence>
<keyword evidence="4 6" id="KW-1133">Transmembrane helix</keyword>
<feature type="transmembrane region" description="Helical" evidence="6">
    <location>
        <begin position="28"/>
        <end position="46"/>
    </location>
</feature>
<dbReference type="Proteomes" id="UP000078046">
    <property type="component" value="Unassembled WGS sequence"/>
</dbReference>
<comment type="caution">
    <text evidence="8">The sequence shown here is derived from an EMBL/GenBank/DDBJ whole genome shotgun (WGS) entry which is preliminary data.</text>
</comment>
<comment type="similarity">
    <text evidence="2">Belongs to the fatty acid desaturase CarF family.</text>
</comment>
<feature type="non-terminal residue" evidence="8">
    <location>
        <position position="91"/>
    </location>
</feature>
<dbReference type="OrthoDB" id="5103at2759"/>
<evidence type="ECO:0000256" key="4">
    <source>
        <dbReference type="ARBA" id="ARBA00022989"/>
    </source>
</evidence>
<dbReference type="AlphaFoldDB" id="A0A177AWB4"/>
<dbReference type="GO" id="GO:0016020">
    <property type="term" value="C:membrane"/>
    <property type="evidence" value="ECO:0007669"/>
    <property type="project" value="UniProtKB-SubCell"/>
</dbReference>
<dbReference type="InterPro" id="IPR052601">
    <property type="entry name" value="Plasmalogen_desaturase"/>
</dbReference>
<feature type="domain" description="Lipid desaturase" evidence="7">
    <location>
        <begin position="64"/>
        <end position="91"/>
    </location>
</feature>
<dbReference type="InterPro" id="IPR019547">
    <property type="entry name" value="Lipid_desat"/>
</dbReference>
<keyword evidence="3 6" id="KW-0812">Transmembrane</keyword>
<dbReference type="GO" id="GO:0016491">
    <property type="term" value="F:oxidoreductase activity"/>
    <property type="evidence" value="ECO:0007669"/>
    <property type="project" value="TreeGrafter"/>
</dbReference>
<gene>
    <name evidence="8" type="ORF">A3Q56_06479</name>
</gene>
<comment type="subcellular location">
    <subcellularLocation>
        <location evidence="1">Membrane</location>
        <topology evidence="1">Multi-pass membrane protein</topology>
    </subcellularLocation>
</comment>
<proteinExistence type="inferred from homology"/>
<dbReference type="Pfam" id="PF10520">
    <property type="entry name" value="Lipid_desat"/>
    <property type="match status" value="1"/>
</dbReference>
<dbReference type="EMBL" id="LWCA01001141">
    <property type="protein sequence ID" value="OAF65802.1"/>
    <property type="molecule type" value="Genomic_DNA"/>
</dbReference>
<dbReference type="GO" id="GO:0006631">
    <property type="term" value="P:fatty acid metabolic process"/>
    <property type="evidence" value="ECO:0007669"/>
    <property type="project" value="UniProtKB-UniPathway"/>
</dbReference>
<dbReference type="UniPathway" id="UPA00199"/>
<evidence type="ECO:0000256" key="6">
    <source>
        <dbReference type="SAM" id="Phobius"/>
    </source>
</evidence>
<keyword evidence="9" id="KW-1185">Reference proteome</keyword>
<name>A0A177AWB4_9BILA</name>
<feature type="transmembrane region" description="Helical" evidence="6">
    <location>
        <begin position="53"/>
        <end position="78"/>
    </location>
</feature>
<evidence type="ECO:0000256" key="5">
    <source>
        <dbReference type="ARBA" id="ARBA00023136"/>
    </source>
</evidence>
<organism evidence="8 9">
    <name type="scientific">Intoshia linei</name>
    <dbReference type="NCBI Taxonomy" id="1819745"/>
    <lineage>
        <taxon>Eukaryota</taxon>
        <taxon>Metazoa</taxon>
        <taxon>Spiralia</taxon>
        <taxon>Lophotrochozoa</taxon>
        <taxon>Mesozoa</taxon>
        <taxon>Orthonectida</taxon>
        <taxon>Rhopaluridae</taxon>
        <taxon>Intoshia</taxon>
    </lineage>
</organism>
<dbReference type="PANTHER" id="PTHR48177:SF1">
    <property type="entry name" value="PLASMANYLETHANOLAMINE DESATURASE 1"/>
    <property type="match status" value="1"/>
</dbReference>
<protein>
    <recommendedName>
        <fullName evidence="7">Lipid desaturase domain-containing protein</fullName>
    </recommendedName>
</protein>
<evidence type="ECO:0000256" key="1">
    <source>
        <dbReference type="ARBA" id="ARBA00004141"/>
    </source>
</evidence>
<dbReference type="PANTHER" id="PTHR48177">
    <property type="entry name" value="TRANSMEMBRANE PROTEIN 189"/>
    <property type="match status" value="1"/>
</dbReference>
<evidence type="ECO:0000313" key="8">
    <source>
        <dbReference type="EMBL" id="OAF65802.1"/>
    </source>
</evidence>
<evidence type="ECO:0000256" key="2">
    <source>
        <dbReference type="ARBA" id="ARBA00007620"/>
    </source>
</evidence>
<keyword evidence="5 6" id="KW-0472">Membrane</keyword>